<feature type="transmembrane region" description="Helical" evidence="1">
    <location>
        <begin position="177"/>
        <end position="199"/>
    </location>
</feature>
<dbReference type="OrthoDB" id="2331100at2759"/>
<dbReference type="EMBL" id="NAJO01000018">
    <property type="protein sequence ID" value="OQO05782.1"/>
    <property type="molecule type" value="Genomic_DNA"/>
</dbReference>
<dbReference type="CDD" id="cd00920">
    <property type="entry name" value="Cupredoxin"/>
    <property type="match status" value="1"/>
</dbReference>
<keyword evidence="1" id="KW-0472">Membrane</keyword>
<dbReference type="InterPro" id="IPR052953">
    <property type="entry name" value="Ser-rich/MCO-related"/>
</dbReference>
<dbReference type="Proteomes" id="UP000192596">
    <property type="component" value="Unassembled WGS sequence"/>
</dbReference>
<gene>
    <name evidence="2" type="ORF">B0A48_09877</name>
</gene>
<dbReference type="PANTHER" id="PTHR34883">
    <property type="entry name" value="SERINE-RICH PROTEIN, PUTATIVE-RELATED-RELATED"/>
    <property type="match status" value="1"/>
</dbReference>
<sequence>MPPISRLLAGAGSLACLAYAEIQIIKAGGNGDHDLEFHPNNIVAAVGSQVRFEWYPTNHSLASSTYDDVCEPDGKIFSGYFDPASGTMDKQTFVINITSTEPIWYYCTQEYYTHCENGMVGVINPPTTGPQTLAAYKSASAAAKKIGDLPAAIGGTTVEATSSAMAPSASQSAMSSAGASGVVLTLQVLVLSALAMFVLL</sequence>
<evidence type="ECO:0000313" key="2">
    <source>
        <dbReference type="EMBL" id="OQO05782.1"/>
    </source>
</evidence>
<organism evidence="2 3">
    <name type="scientific">Cryoendolithus antarcticus</name>
    <dbReference type="NCBI Taxonomy" id="1507870"/>
    <lineage>
        <taxon>Eukaryota</taxon>
        <taxon>Fungi</taxon>
        <taxon>Dikarya</taxon>
        <taxon>Ascomycota</taxon>
        <taxon>Pezizomycotina</taxon>
        <taxon>Dothideomycetes</taxon>
        <taxon>Dothideomycetidae</taxon>
        <taxon>Cladosporiales</taxon>
        <taxon>Cladosporiaceae</taxon>
        <taxon>Cryoendolithus</taxon>
    </lineage>
</organism>
<evidence type="ECO:0000313" key="3">
    <source>
        <dbReference type="Proteomes" id="UP000192596"/>
    </source>
</evidence>
<protein>
    <recommendedName>
        <fullName evidence="4">Phytocyanin domain-containing protein</fullName>
    </recommendedName>
</protein>
<name>A0A1V8T3N3_9PEZI</name>
<proteinExistence type="predicted"/>
<evidence type="ECO:0000256" key="1">
    <source>
        <dbReference type="SAM" id="Phobius"/>
    </source>
</evidence>
<dbReference type="PANTHER" id="PTHR34883:SF15">
    <property type="entry name" value="EXTRACELLULAR SERINE-RICH PROTEIN"/>
    <property type="match status" value="1"/>
</dbReference>
<reference evidence="3" key="1">
    <citation type="submission" date="2017-03" db="EMBL/GenBank/DDBJ databases">
        <title>Genomes of endolithic fungi from Antarctica.</title>
        <authorList>
            <person name="Coleine C."/>
            <person name="Masonjones S."/>
            <person name="Stajich J.E."/>
        </authorList>
    </citation>
    <scope>NUCLEOTIDE SEQUENCE [LARGE SCALE GENOMIC DNA]</scope>
    <source>
        <strain evidence="3">CCFEE 5527</strain>
    </source>
</reference>
<evidence type="ECO:0008006" key="4">
    <source>
        <dbReference type="Google" id="ProtNLM"/>
    </source>
</evidence>
<dbReference type="SUPFAM" id="SSF49503">
    <property type="entry name" value="Cupredoxins"/>
    <property type="match status" value="1"/>
</dbReference>
<comment type="caution">
    <text evidence="2">The sequence shown here is derived from an EMBL/GenBank/DDBJ whole genome shotgun (WGS) entry which is preliminary data.</text>
</comment>
<keyword evidence="3" id="KW-1185">Reference proteome</keyword>
<dbReference type="Gene3D" id="2.60.40.420">
    <property type="entry name" value="Cupredoxins - blue copper proteins"/>
    <property type="match status" value="1"/>
</dbReference>
<keyword evidence="1" id="KW-0812">Transmembrane</keyword>
<keyword evidence="1" id="KW-1133">Transmembrane helix</keyword>
<dbReference type="STRING" id="1507870.A0A1V8T3N3"/>
<dbReference type="InterPro" id="IPR008972">
    <property type="entry name" value="Cupredoxin"/>
</dbReference>
<dbReference type="InParanoid" id="A0A1V8T3N3"/>
<accession>A0A1V8T3N3</accession>
<dbReference type="AlphaFoldDB" id="A0A1V8T3N3"/>